<gene>
    <name evidence="1" type="ORF">Terrestrivirus12_19</name>
</gene>
<evidence type="ECO:0000313" key="1">
    <source>
        <dbReference type="EMBL" id="AYV76716.1"/>
    </source>
</evidence>
<name>A0A3G4ZPB1_9VIRU</name>
<dbReference type="EMBL" id="MK071990">
    <property type="protein sequence ID" value="AYV76716.1"/>
    <property type="molecule type" value="Genomic_DNA"/>
</dbReference>
<protein>
    <submittedName>
        <fullName evidence="1">Uncharacterized protein</fullName>
    </submittedName>
</protein>
<proteinExistence type="predicted"/>
<accession>A0A3G4ZPB1</accession>
<sequence length="222" mass="25688">MSLWRYPSNIRNCTRQLYKAFSLRNPHEDPIVYLPTVTKFLDTGVPPDEVSKKFLHHQSTMESACREVYSEPPKITTLGNSQSTDQYLNLYYKNLANVNRLFIGINNHIDYDGTFEKCRVTDLVLFRHIKFSSWIITKESPNLEAQNKSDNNIAFVRIDGEKKLLVITNNSDKSSNLAREQMLKTNSYQNGDIIFDLEEYDKVNPTPLLTKLVRFVAESEAK</sequence>
<reference evidence="1" key="1">
    <citation type="submission" date="2018-10" db="EMBL/GenBank/DDBJ databases">
        <title>Hidden diversity of soil giant viruses.</title>
        <authorList>
            <person name="Schulz F."/>
            <person name="Alteio L."/>
            <person name="Goudeau D."/>
            <person name="Ryan E.M."/>
            <person name="Malmstrom R.R."/>
            <person name="Blanchard J."/>
            <person name="Woyke T."/>
        </authorList>
    </citation>
    <scope>NUCLEOTIDE SEQUENCE</scope>
    <source>
        <strain evidence="1">TEV1</strain>
    </source>
</reference>
<organism evidence="1">
    <name type="scientific">Terrestrivirus sp</name>
    <dbReference type="NCBI Taxonomy" id="2487775"/>
    <lineage>
        <taxon>Viruses</taxon>
        <taxon>Varidnaviria</taxon>
        <taxon>Bamfordvirae</taxon>
        <taxon>Nucleocytoviricota</taxon>
        <taxon>Megaviricetes</taxon>
        <taxon>Imitervirales</taxon>
        <taxon>Mimiviridae</taxon>
        <taxon>Klosneuvirinae</taxon>
    </lineage>
</organism>